<evidence type="ECO:0000256" key="2">
    <source>
        <dbReference type="ARBA" id="ARBA00004696"/>
    </source>
</evidence>
<dbReference type="InterPro" id="IPR001468">
    <property type="entry name" value="Indole-3-GlycerolPSynthase_CS"/>
</dbReference>
<dbReference type="InterPro" id="IPR011060">
    <property type="entry name" value="RibuloseP-bd_barrel"/>
</dbReference>
<dbReference type="InterPro" id="IPR045186">
    <property type="entry name" value="Indole-3-glycerol_P_synth"/>
</dbReference>
<dbReference type="GO" id="GO:0004425">
    <property type="term" value="F:indole-3-glycerol-phosphate synthase activity"/>
    <property type="evidence" value="ECO:0007669"/>
    <property type="project" value="UniProtKB-EC"/>
</dbReference>
<gene>
    <name evidence="10" type="primary">trpC</name>
    <name evidence="10" type="ORF">FJZ47_10540</name>
</gene>
<organism evidence="10 11">
    <name type="scientific">Tectimicrobiota bacterium</name>
    <dbReference type="NCBI Taxonomy" id="2528274"/>
    <lineage>
        <taxon>Bacteria</taxon>
        <taxon>Pseudomonadati</taxon>
        <taxon>Nitrospinota/Tectimicrobiota group</taxon>
        <taxon>Candidatus Tectimicrobiota</taxon>
    </lineage>
</organism>
<protein>
    <recommendedName>
        <fullName evidence="3">indole-3-glycerol-phosphate synthase</fullName>
        <ecNumber evidence="3">4.1.1.48</ecNumber>
    </recommendedName>
</protein>
<dbReference type="GO" id="GO:0004640">
    <property type="term" value="F:phosphoribosylanthranilate isomerase activity"/>
    <property type="evidence" value="ECO:0007669"/>
    <property type="project" value="TreeGrafter"/>
</dbReference>
<keyword evidence="5" id="KW-0210">Decarboxylase</keyword>
<dbReference type="EC" id="4.1.1.48" evidence="3"/>
<dbReference type="GO" id="GO:0000162">
    <property type="term" value="P:L-tryptophan biosynthetic process"/>
    <property type="evidence" value="ECO:0007669"/>
    <property type="project" value="UniProtKB-KW"/>
</dbReference>
<feature type="domain" description="Indole-3-glycerol phosphate synthase" evidence="9">
    <location>
        <begin position="6"/>
        <end position="208"/>
    </location>
</feature>
<keyword evidence="8 10" id="KW-0456">Lyase</keyword>
<comment type="pathway">
    <text evidence="2">Amino-acid biosynthesis; L-tryptophan biosynthesis; L-tryptophan from chorismate: step 4/5.</text>
</comment>
<dbReference type="NCBIfam" id="NF001377">
    <property type="entry name" value="PRK00278.2-4"/>
    <property type="match status" value="1"/>
</dbReference>
<evidence type="ECO:0000256" key="5">
    <source>
        <dbReference type="ARBA" id="ARBA00022793"/>
    </source>
</evidence>
<sequence>MVADILSRILDWKRQEVALARQTLPLAALRQQVATLPPTRGFYQALQAQPDQQPRIIAEIKKASPSAGLIRADFDPVAIARIYAQHGAAAISVLTDSKFFQGELTFLTAVRGEVSVPLLRKDFVVDPYQLYEARWYGADAVLLIAAALDVPQLVDLAALSQELGLEPLVEVHTAAELEKALECSCRLIGVNNRDLHTFHTDIATTIALLR</sequence>
<dbReference type="EMBL" id="VGLS01000281">
    <property type="protein sequence ID" value="MBM3224227.1"/>
    <property type="molecule type" value="Genomic_DNA"/>
</dbReference>
<evidence type="ECO:0000313" key="10">
    <source>
        <dbReference type="EMBL" id="MBM3224227.1"/>
    </source>
</evidence>
<dbReference type="InterPro" id="IPR013798">
    <property type="entry name" value="Indole-3-glycerol_P_synth_dom"/>
</dbReference>
<keyword evidence="7" id="KW-0057">Aromatic amino acid biosynthesis</keyword>
<keyword evidence="4" id="KW-0028">Amino-acid biosynthesis</keyword>
<comment type="catalytic activity">
    <reaction evidence="1">
        <text>1-(2-carboxyphenylamino)-1-deoxy-D-ribulose 5-phosphate + H(+) = (1S,2R)-1-C-(indol-3-yl)glycerol 3-phosphate + CO2 + H2O</text>
        <dbReference type="Rhea" id="RHEA:23476"/>
        <dbReference type="ChEBI" id="CHEBI:15377"/>
        <dbReference type="ChEBI" id="CHEBI:15378"/>
        <dbReference type="ChEBI" id="CHEBI:16526"/>
        <dbReference type="ChEBI" id="CHEBI:58613"/>
        <dbReference type="ChEBI" id="CHEBI:58866"/>
        <dbReference type="EC" id="4.1.1.48"/>
    </reaction>
</comment>
<dbReference type="AlphaFoldDB" id="A0A937W2T5"/>
<evidence type="ECO:0000256" key="7">
    <source>
        <dbReference type="ARBA" id="ARBA00023141"/>
    </source>
</evidence>
<evidence type="ECO:0000256" key="4">
    <source>
        <dbReference type="ARBA" id="ARBA00022605"/>
    </source>
</evidence>
<dbReference type="Pfam" id="PF00218">
    <property type="entry name" value="IGPS"/>
    <property type="match status" value="1"/>
</dbReference>
<accession>A0A937W2T5</accession>
<reference evidence="10" key="1">
    <citation type="submission" date="2019-03" db="EMBL/GenBank/DDBJ databases">
        <title>Lake Tanganyika Metagenome-Assembled Genomes (MAGs).</title>
        <authorList>
            <person name="Tran P."/>
        </authorList>
    </citation>
    <scope>NUCLEOTIDE SEQUENCE</scope>
    <source>
        <strain evidence="10">K_DeepCast_65m_m2_066</strain>
    </source>
</reference>
<comment type="caution">
    <text evidence="10">The sequence shown here is derived from an EMBL/GenBank/DDBJ whole genome shotgun (WGS) entry which is preliminary data.</text>
</comment>
<evidence type="ECO:0000256" key="6">
    <source>
        <dbReference type="ARBA" id="ARBA00022822"/>
    </source>
</evidence>
<dbReference type="CDD" id="cd00331">
    <property type="entry name" value="IGPS"/>
    <property type="match status" value="1"/>
</dbReference>
<evidence type="ECO:0000256" key="8">
    <source>
        <dbReference type="ARBA" id="ARBA00023239"/>
    </source>
</evidence>
<feature type="non-terminal residue" evidence="10">
    <location>
        <position position="210"/>
    </location>
</feature>
<dbReference type="PROSITE" id="PS00614">
    <property type="entry name" value="IGPS"/>
    <property type="match status" value="1"/>
</dbReference>
<name>A0A937W2T5_UNCTE</name>
<proteinExistence type="predicted"/>
<keyword evidence="6" id="KW-0822">Tryptophan biosynthesis</keyword>
<dbReference type="SUPFAM" id="SSF51366">
    <property type="entry name" value="Ribulose-phoshate binding barrel"/>
    <property type="match status" value="1"/>
</dbReference>
<evidence type="ECO:0000313" key="11">
    <source>
        <dbReference type="Proteomes" id="UP000712673"/>
    </source>
</evidence>
<evidence type="ECO:0000256" key="1">
    <source>
        <dbReference type="ARBA" id="ARBA00001633"/>
    </source>
</evidence>
<dbReference type="InterPro" id="IPR013785">
    <property type="entry name" value="Aldolase_TIM"/>
</dbReference>
<evidence type="ECO:0000259" key="9">
    <source>
        <dbReference type="Pfam" id="PF00218"/>
    </source>
</evidence>
<dbReference type="PANTHER" id="PTHR22854:SF2">
    <property type="entry name" value="INDOLE-3-GLYCEROL-PHOSPHATE SYNTHASE"/>
    <property type="match status" value="1"/>
</dbReference>
<dbReference type="Proteomes" id="UP000712673">
    <property type="component" value="Unassembled WGS sequence"/>
</dbReference>
<dbReference type="PANTHER" id="PTHR22854">
    <property type="entry name" value="TRYPTOPHAN BIOSYNTHESIS PROTEIN"/>
    <property type="match status" value="1"/>
</dbReference>
<dbReference type="Gene3D" id="3.20.20.70">
    <property type="entry name" value="Aldolase class I"/>
    <property type="match status" value="1"/>
</dbReference>
<evidence type="ECO:0000256" key="3">
    <source>
        <dbReference type="ARBA" id="ARBA00012362"/>
    </source>
</evidence>